<dbReference type="InterPro" id="IPR019587">
    <property type="entry name" value="Polyketide_cyclase/dehydratase"/>
</dbReference>
<dbReference type="Proteomes" id="UP001589870">
    <property type="component" value="Unassembled WGS sequence"/>
</dbReference>
<dbReference type="Gene3D" id="3.30.530.20">
    <property type="match status" value="1"/>
</dbReference>
<dbReference type="CDD" id="cd08862">
    <property type="entry name" value="SRPBCC_Smu440-like"/>
    <property type="match status" value="1"/>
</dbReference>
<dbReference type="RefSeq" id="WP_394301809.1">
    <property type="nucleotide sequence ID" value="NZ_JBHMQT010000033.1"/>
</dbReference>
<name>A0ABV6U5E2_9ACTN</name>
<proteinExistence type="predicted"/>
<dbReference type="EMBL" id="JBHMQT010000033">
    <property type="protein sequence ID" value="MFC0863668.1"/>
    <property type="molecule type" value="Genomic_DNA"/>
</dbReference>
<dbReference type="SUPFAM" id="SSF55961">
    <property type="entry name" value="Bet v1-like"/>
    <property type="match status" value="1"/>
</dbReference>
<accession>A0ABV6U5E2</accession>
<protein>
    <submittedName>
        <fullName evidence="1">SRPBCC family protein</fullName>
    </submittedName>
</protein>
<comment type="caution">
    <text evidence="1">The sequence shown here is derived from an EMBL/GenBank/DDBJ whole genome shotgun (WGS) entry which is preliminary data.</text>
</comment>
<reference evidence="1 2" key="1">
    <citation type="submission" date="2024-09" db="EMBL/GenBank/DDBJ databases">
        <authorList>
            <person name="Sun Q."/>
            <person name="Mori K."/>
        </authorList>
    </citation>
    <scope>NUCLEOTIDE SEQUENCE [LARGE SCALE GENOMIC DNA]</scope>
    <source>
        <strain evidence="1 2">TBRC 1851</strain>
    </source>
</reference>
<dbReference type="InterPro" id="IPR023393">
    <property type="entry name" value="START-like_dom_sf"/>
</dbReference>
<gene>
    <name evidence="1" type="ORF">ACFHYQ_15300</name>
</gene>
<sequence length="149" mass="16223">MRFETGIDIDASPERIWRVMTDVARWPEFLPTVTELEFLGNGQGDGPLGLGSRVRIKQPGLPVMVWQVTEFTEGDSFAWQATSGGVTTVAGHPITPRPGGGSLLLTIDQSGLPAPLVGLLTGGRTRRYIRTEAKSMKLRCELDRDSGSR</sequence>
<keyword evidence="2" id="KW-1185">Reference proteome</keyword>
<dbReference type="Pfam" id="PF10604">
    <property type="entry name" value="Polyketide_cyc2"/>
    <property type="match status" value="1"/>
</dbReference>
<organism evidence="1 2">
    <name type="scientific">Sphaerimonospora cavernae</name>
    <dbReference type="NCBI Taxonomy" id="1740611"/>
    <lineage>
        <taxon>Bacteria</taxon>
        <taxon>Bacillati</taxon>
        <taxon>Actinomycetota</taxon>
        <taxon>Actinomycetes</taxon>
        <taxon>Streptosporangiales</taxon>
        <taxon>Streptosporangiaceae</taxon>
        <taxon>Sphaerimonospora</taxon>
    </lineage>
</organism>
<evidence type="ECO:0000313" key="1">
    <source>
        <dbReference type="EMBL" id="MFC0863668.1"/>
    </source>
</evidence>
<evidence type="ECO:0000313" key="2">
    <source>
        <dbReference type="Proteomes" id="UP001589870"/>
    </source>
</evidence>